<dbReference type="Proteomes" id="UP000717624">
    <property type="component" value="Unassembled WGS sequence"/>
</dbReference>
<dbReference type="AlphaFoldDB" id="A0A939BQW3"/>
<sequence length="119" mass="13971">MALVEYHRRHILRILRQIRLKPYLPYWGELYCSLEQLRSIAKLNRTDLDIFAIYPVGTLLYSVHLDQFMAIVPELNIKIGMQLEECIDSLQQGRFSPFPRKPKQADDPGTIAFGKIRNR</sequence>
<evidence type="ECO:0000313" key="1">
    <source>
        <dbReference type="EMBL" id="MBM7588828.1"/>
    </source>
</evidence>
<keyword evidence="2" id="KW-1185">Reference proteome</keyword>
<accession>A0A939BQW3</accession>
<proteinExistence type="predicted"/>
<protein>
    <submittedName>
        <fullName evidence="1">Uncharacterized protein</fullName>
    </submittedName>
</protein>
<dbReference type="EMBL" id="JAFBEB010000001">
    <property type="protein sequence ID" value="MBM7588828.1"/>
    <property type="molecule type" value="Genomic_DNA"/>
</dbReference>
<evidence type="ECO:0000313" key="2">
    <source>
        <dbReference type="Proteomes" id="UP000717624"/>
    </source>
</evidence>
<dbReference type="RefSeq" id="WP_204516550.1">
    <property type="nucleotide sequence ID" value="NZ_BAABIN010000009.1"/>
</dbReference>
<comment type="caution">
    <text evidence="1">The sequence shown here is derived from an EMBL/GenBank/DDBJ whole genome shotgun (WGS) entry which is preliminary data.</text>
</comment>
<reference evidence="1" key="1">
    <citation type="submission" date="2021-01" db="EMBL/GenBank/DDBJ databases">
        <title>Genomic Encyclopedia of Type Strains, Phase IV (KMG-IV): sequencing the most valuable type-strain genomes for metagenomic binning, comparative biology and taxonomic classification.</title>
        <authorList>
            <person name="Goeker M."/>
        </authorList>
    </citation>
    <scope>NUCLEOTIDE SEQUENCE</scope>
    <source>
        <strain evidence="1">DSM 25523</strain>
    </source>
</reference>
<organism evidence="1 2">
    <name type="scientific">Brevibacillus fulvus</name>
    <dbReference type="NCBI Taxonomy" id="1125967"/>
    <lineage>
        <taxon>Bacteria</taxon>
        <taxon>Bacillati</taxon>
        <taxon>Bacillota</taxon>
        <taxon>Bacilli</taxon>
        <taxon>Bacillales</taxon>
        <taxon>Paenibacillaceae</taxon>
        <taxon>Brevibacillus</taxon>
    </lineage>
</organism>
<gene>
    <name evidence="1" type="ORF">JOD01_000414</name>
</gene>
<name>A0A939BQW3_9BACL</name>